<dbReference type="EMBL" id="VSWC01000118">
    <property type="protein sequence ID" value="KAA1083689.1"/>
    <property type="molecule type" value="Genomic_DNA"/>
</dbReference>
<evidence type="ECO:0000313" key="3">
    <source>
        <dbReference type="Proteomes" id="UP000324748"/>
    </source>
</evidence>
<evidence type="ECO:0000313" key="2">
    <source>
        <dbReference type="EMBL" id="KAA1083689.1"/>
    </source>
</evidence>
<protein>
    <submittedName>
        <fullName evidence="2">Uncharacterized protein</fullName>
    </submittedName>
</protein>
<dbReference type="AlphaFoldDB" id="A0A5B0N772"/>
<feature type="region of interest" description="Disordered" evidence="1">
    <location>
        <begin position="45"/>
        <end position="76"/>
    </location>
</feature>
<sequence>MPVRVMDKRSSWDEGRNNEHVKQGEREAKKHPCFWEENARSVFLPSKTNPFPESSHSRPAQDGCASGRSPSLLQSPAISGSAQITLSATYNCNLSDPALTLIHNSSVSAESPHERKLCKRNRKWIDLRGWQQGIQSYLFI</sequence>
<gene>
    <name evidence="2" type="ORF">PGT21_004035</name>
</gene>
<keyword evidence="3" id="KW-1185">Reference proteome</keyword>
<comment type="caution">
    <text evidence="2">The sequence shown here is derived from an EMBL/GenBank/DDBJ whole genome shotgun (WGS) entry which is preliminary data.</text>
</comment>
<evidence type="ECO:0000256" key="1">
    <source>
        <dbReference type="SAM" id="MobiDB-lite"/>
    </source>
</evidence>
<feature type="region of interest" description="Disordered" evidence="1">
    <location>
        <begin position="1"/>
        <end position="27"/>
    </location>
</feature>
<dbReference type="Proteomes" id="UP000324748">
    <property type="component" value="Unassembled WGS sequence"/>
</dbReference>
<dbReference type="OrthoDB" id="10484601at2759"/>
<organism evidence="2 3">
    <name type="scientific">Puccinia graminis f. sp. tritici</name>
    <dbReference type="NCBI Taxonomy" id="56615"/>
    <lineage>
        <taxon>Eukaryota</taxon>
        <taxon>Fungi</taxon>
        <taxon>Dikarya</taxon>
        <taxon>Basidiomycota</taxon>
        <taxon>Pucciniomycotina</taxon>
        <taxon>Pucciniomycetes</taxon>
        <taxon>Pucciniales</taxon>
        <taxon>Pucciniaceae</taxon>
        <taxon>Puccinia</taxon>
    </lineage>
</organism>
<accession>A0A5B0N772</accession>
<proteinExistence type="predicted"/>
<reference evidence="2 3" key="1">
    <citation type="submission" date="2019-05" db="EMBL/GenBank/DDBJ databases">
        <title>Emergence of the Ug99 lineage of the wheat stem rust pathogen through somatic hybridization.</title>
        <authorList>
            <person name="Li F."/>
            <person name="Upadhyaya N.M."/>
            <person name="Sperschneider J."/>
            <person name="Matny O."/>
            <person name="Nguyen-Phuc H."/>
            <person name="Mago R."/>
            <person name="Raley C."/>
            <person name="Miller M.E."/>
            <person name="Silverstein K.A.T."/>
            <person name="Henningsen E."/>
            <person name="Hirsch C.D."/>
            <person name="Visser B."/>
            <person name="Pretorius Z.A."/>
            <person name="Steffenson B.J."/>
            <person name="Schwessinger B."/>
            <person name="Dodds P.N."/>
            <person name="Figueroa M."/>
        </authorList>
    </citation>
    <scope>NUCLEOTIDE SEQUENCE [LARGE SCALE GENOMIC DNA]</scope>
    <source>
        <strain evidence="2">21-0</strain>
    </source>
</reference>
<name>A0A5B0N772_PUCGR</name>
<feature type="compositionally biased region" description="Polar residues" evidence="1">
    <location>
        <begin position="46"/>
        <end position="58"/>
    </location>
</feature>